<dbReference type="Proteomes" id="UP000636960">
    <property type="component" value="Unassembled WGS sequence"/>
</dbReference>
<gene>
    <name evidence="1" type="ORF">Ari01nite_67830</name>
</gene>
<dbReference type="AlphaFoldDB" id="A0A919K692"/>
<comment type="caution">
    <text evidence="1">The sequence shown here is derived from an EMBL/GenBank/DDBJ whole genome shotgun (WGS) entry which is preliminary data.</text>
</comment>
<evidence type="ECO:0000313" key="1">
    <source>
        <dbReference type="EMBL" id="GIE99318.1"/>
    </source>
</evidence>
<dbReference type="RefSeq" id="WP_203786310.1">
    <property type="nucleotide sequence ID" value="NZ_BOMV01000071.1"/>
</dbReference>
<organism evidence="1 2">
    <name type="scientific">Paractinoplanes rishiriensis</name>
    <dbReference type="NCBI Taxonomy" id="1050105"/>
    <lineage>
        <taxon>Bacteria</taxon>
        <taxon>Bacillati</taxon>
        <taxon>Actinomycetota</taxon>
        <taxon>Actinomycetes</taxon>
        <taxon>Micromonosporales</taxon>
        <taxon>Micromonosporaceae</taxon>
        <taxon>Paractinoplanes</taxon>
    </lineage>
</organism>
<sequence>MSSLMSEPLGSARKLARRLEAGAARIMSATVRRDGGRWHVAFTVEIERAERRPARPVSVVGVDVG</sequence>
<keyword evidence="2" id="KW-1185">Reference proteome</keyword>
<reference evidence="1" key="1">
    <citation type="submission" date="2021-01" db="EMBL/GenBank/DDBJ databases">
        <title>Whole genome shotgun sequence of Actinoplanes rishiriensis NBRC 108556.</title>
        <authorList>
            <person name="Komaki H."/>
            <person name="Tamura T."/>
        </authorList>
    </citation>
    <scope>NUCLEOTIDE SEQUENCE</scope>
    <source>
        <strain evidence="1">NBRC 108556</strain>
    </source>
</reference>
<accession>A0A919K692</accession>
<evidence type="ECO:0000313" key="2">
    <source>
        <dbReference type="Proteomes" id="UP000636960"/>
    </source>
</evidence>
<proteinExistence type="predicted"/>
<protein>
    <submittedName>
        <fullName evidence="1">Uncharacterized protein</fullName>
    </submittedName>
</protein>
<dbReference type="EMBL" id="BOMV01000071">
    <property type="protein sequence ID" value="GIE99318.1"/>
    <property type="molecule type" value="Genomic_DNA"/>
</dbReference>
<name>A0A919K692_9ACTN</name>